<gene>
    <name evidence="1" type="ORF">lacNasYZ03_05160</name>
</gene>
<accession>A0ABQ3W553</accession>
<evidence type="ECO:0008006" key="3">
    <source>
        <dbReference type="Google" id="ProtNLM"/>
    </source>
</evidence>
<proteinExistence type="predicted"/>
<reference evidence="2" key="1">
    <citation type="submission" date="2021-01" db="EMBL/GenBank/DDBJ databases">
        <title>Draft genome sequence of Nasalis larvatus strain YZ03.</title>
        <authorList>
            <person name="Suzuki-Hashido N."/>
            <person name="Tsuchida S."/>
            <person name="Hayakawa T."/>
        </authorList>
    </citation>
    <scope>NUCLEOTIDE SEQUENCE [LARGE SCALE GENOMIC DNA]</scope>
    <source>
        <strain evidence="2">YZ03</strain>
    </source>
</reference>
<evidence type="ECO:0000313" key="1">
    <source>
        <dbReference type="EMBL" id="GHW00829.1"/>
    </source>
</evidence>
<keyword evidence="2" id="KW-1185">Reference proteome</keyword>
<sequence>MALEALVALAIVCVALTTTVTCLSGIKELENQSSQRAGQALAYRMLKECPVKRVKVRDHEYVLTGKGDLYDETQQKICQK</sequence>
<protein>
    <recommendedName>
        <fullName evidence="3">Competence protein ComGF</fullName>
    </recommendedName>
</protein>
<dbReference type="EMBL" id="BOCI01000138">
    <property type="protein sequence ID" value="GHW00829.1"/>
    <property type="molecule type" value="Genomic_DNA"/>
</dbReference>
<dbReference type="Proteomes" id="UP000616547">
    <property type="component" value="Unassembled WGS sequence"/>
</dbReference>
<evidence type="ECO:0000313" key="2">
    <source>
        <dbReference type="Proteomes" id="UP000616547"/>
    </source>
</evidence>
<organism evidence="1 2">
    <name type="scientific">Lactobacillus nasalidis</name>
    <dbReference type="NCBI Taxonomy" id="2797258"/>
    <lineage>
        <taxon>Bacteria</taxon>
        <taxon>Bacillati</taxon>
        <taxon>Bacillota</taxon>
        <taxon>Bacilli</taxon>
        <taxon>Lactobacillales</taxon>
        <taxon>Lactobacillaceae</taxon>
        <taxon>Lactobacillus</taxon>
    </lineage>
</organism>
<comment type="caution">
    <text evidence="1">The sequence shown here is derived from an EMBL/GenBank/DDBJ whole genome shotgun (WGS) entry which is preliminary data.</text>
</comment>
<name>A0ABQ3W553_9LACO</name>